<organism evidence="9 10">
    <name type="scientific">Buchnera aphidicola</name>
    <name type="common">Muscaphis stroyani</name>
    <dbReference type="NCBI Taxonomy" id="1241869"/>
    <lineage>
        <taxon>Bacteria</taxon>
        <taxon>Pseudomonadati</taxon>
        <taxon>Pseudomonadota</taxon>
        <taxon>Gammaproteobacteria</taxon>
        <taxon>Enterobacterales</taxon>
        <taxon>Erwiniaceae</taxon>
        <taxon>Buchnera</taxon>
    </lineage>
</organism>
<evidence type="ECO:0000256" key="6">
    <source>
        <dbReference type="RuleBase" id="RU362062"/>
    </source>
</evidence>
<comment type="subcellular location">
    <subcellularLocation>
        <location evidence="1 6">Bacterial flagellum basal body</location>
    </subcellularLocation>
</comment>
<protein>
    <recommendedName>
        <fullName evidence="3 6">Flagellar basal-body rod protein FlgC</fullName>
    </recommendedName>
</protein>
<evidence type="ECO:0000256" key="5">
    <source>
        <dbReference type="ARBA" id="ARBA00025933"/>
    </source>
</evidence>
<dbReference type="GO" id="GO:0030694">
    <property type="term" value="C:bacterial-type flagellum basal body, rod"/>
    <property type="evidence" value="ECO:0007669"/>
    <property type="project" value="UniProtKB-UniRule"/>
</dbReference>
<dbReference type="OrthoDB" id="9794148at2"/>
<sequence>MSLTRALDIAGSAMTAQSQKISVIASNLANSESVVYKNGSFFPYIAKKVIFKLNSLENNDIGGVKVLKIVNDSAPLKKMYDPFNPMANKQGYVLTSNVNPITETINNISAARSYQANVEVLKTIKSMIIKTLTLSE</sequence>
<feature type="domain" description="Flagellar basal-body/hook protein C-terminal" evidence="8">
    <location>
        <begin position="89"/>
        <end position="132"/>
    </location>
</feature>
<comment type="subunit">
    <text evidence="5 6">The basal body constitutes a major portion of the flagellar organelle and consists of four rings (L,P,S, and M) mounted on a central rod. The rod consists of about 26 subunits of FlgG in the distal portion, and FlgB, FlgC and FlgF are thought to build up the proximal portion of the rod with about 6 subunits each.</text>
</comment>
<evidence type="ECO:0000256" key="1">
    <source>
        <dbReference type="ARBA" id="ARBA00004117"/>
    </source>
</evidence>
<dbReference type="InterPro" id="IPR006299">
    <property type="entry name" value="FlgC"/>
</dbReference>
<dbReference type="RefSeq" id="WP_158343611.1">
    <property type="nucleotide sequence ID" value="NZ_CP034861.1"/>
</dbReference>
<dbReference type="PROSITE" id="PS00588">
    <property type="entry name" value="FLAGELLA_BB_ROD"/>
    <property type="match status" value="1"/>
</dbReference>
<evidence type="ECO:0000313" key="10">
    <source>
        <dbReference type="Proteomes" id="UP000298673"/>
    </source>
</evidence>
<feature type="domain" description="Flagellar basal body rod protein N-terminal" evidence="7">
    <location>
        <begin position="7"/>
        <end position="31"/>
    </location>
</feature>
<keyword evidence="9" id="KW-0969">Cilium</keyword>
<dbReference type="PANTHER" id="PTHR30435">
    <property type="entry name" value="FLAGELLAR PROTEIN"/>
    <property type="match status" value="1"/>
</dbReference>
<reference evidence="9 10" key="1">
    <citation type="submission" date="2018-12" db="EMBL/GenBank/DDBJ databases">
        <authorList>
            <person name="Chong R.A."/>
        </authorList>
    </citation>
    <scope>NUCLEOTIDE SEQUENCE [LARGE SCALE GENOMIC DNA]</scope>
    <source>
        <strain evidence="9 10">Mst</strain>
    </source>
</reference>
<evidence type="ECO:0000259" key="7">
    <source>
        <dbReference type="Pfam" id="PF00460"/>
    </source>
</evidence>
<keyword evidence="9" id="KW-0282">Flagellum</keyword>
<dbReference type="Pfam" id="PF06429">
    <property type="entry name" value="Flg_bbr_C"/>
    <property type="match status" value="1"/>
</dbReference>
<name>A0A4D6YEZ4_9GAMM</name>
<dbReference type="InterPro" id="IPR001444">
    <property type="entry name" value="Flag_bb_rod_N"/>
</dbReference>
<reference evidence="9 10" key="2">
    <citation type="submission" date="2019-05" db="EMBL/GenBank/DDBJ databases">
        <title>Genome evolution of the obligate endosymbiont Buchnera aphidicola.</title>
        <authorList>
            <person name="Moran N.A."/>
        </authorList>
    </citation>
    <scope>NUCLEOTIDE SEQUENCE [LARGE SCALE GENOMIC DNA]</scope>
    <source>
        <strain evidence="9 10">Mst</strain>
    </source>
</reference>
<evidence type="ECO:0000256" key="2">
    <source>
        <dbReference type="ARBA" id="ARBA00009677"/>
    </source>
</evidence>
<dbReference type="InterPro" id="IPR019776">
    <property type="entry name" value="Flagellar_basal_body_rod_CS"/>
</dbReference>
<dbReference type="PANTHER" id="PTHR30435:SF2">
    <property type="entry name" value="FLAGELLAR BASAL-BODY ROD PROTEIN FLGC"/>
    <property type="match status" value="1"/>
</dbReference>
<dbReference type="InterPro" id="IPR010930">
    <property type="entry name" value="Flg_bb/hook_C_dom"/>
</dbReference>
<evidence type="ECO:0000256" key="4">
    <source>
        <dbReference type="ARBA" id="ARBA00023143"/>
    </source>
</evidence>
<accession>A0A4D6YEZ4</accession>
<evidence type="ECO:0000313" key="9">
    <source>
        <dbReference type="EMBL" id="QCI24404.1"/>
    </source>
</evidence>
<evidence type="ECO:0000256" key="3">
    <source>
        <dbReference type="ARBA" id="ARBA00017941"/>
    </source>
</evidence>
<dbReference type="GO" id="GO:0071978">
    <property type="term" value="P:bacterial-type flagellum-dependent swarming motility"/>
    <property type="evidence" value="ECO:0007669"/>
    <property type="project" value="TreeGrafter"/>
</dbReference>
<dbReference type="EMBL" id="CP034861">
    <property type="protein sequence ID" value="QCI24404.1"/>
    <property type="molecule type" value="Genomic_DNA"/>
</dbReference>
<dbReference type="NCBIfam" id="TIGR01395">
    <property type="entry name" value="FlgC"/>
    <property type="match status" value="1"/>
</dbReference>
<keyword evidence="4 6" id="KW-0975">Bacterial flagellum</keyword>
<comment type="similarity">
    <text evidence="2">Belongs to the flagella basal body rod proteins family.</text>
</comment>
<dbReference type="AlphaFoldDB" id="A0A4D6YEZ4"/>
<evidence type="ECO:0000259" key="8">
    <source>
        <dbReference type="Pfam" id="PF06429"/>
    </source>
</evidence>
<keyword evidence="9" id="KW-0966">Cell projection</keyword>
<dbReference type="Proteomes" id="UP000298673">
    <property type="component" value="Chromosome"/>
</dbReference>
<proteinExistence type="inferred from homology"/>
<dbReference type="Pfam" id="PF00460">
    <property type="entry name" value="Flg_bb_rod"/>
    <property type="match status" value="1"/>
</dbReference>
<gene>
    <name evidence="9" type="primary">flgC</name>
    <name evidence="9" type="ORF">D9V75_01625</name>
</gene>